<dbReference type="GO" id="GO:0055085">
    <property type="term" value="P:transmembrane transport"/>
    <property type="evidence" value="ECO:0007669"/>
    <property type="project" value="InterPro"/>
</dbReference>
<evidence type="ECO:0000256" key="2">
    <source>
        <dbReference type="ARBA" id="ARBA00022448"/>
    </source>
</evidence>
<sequence length="285" mass="31416">MKKYVLKRLLMAVATLLFVLFILFCLMELMPGSPFNNPELTPEQRASIEAKYGLDQPFWTRYINYIANMLRGDFGVSYNIQQNMPISDLLAKRFPVTVRIGLQAVVLGVTLGLLLGVVAGFNHRRVADSITSAVAILGVSLPSFAFVLLLAYFVGFQWKLLPFLYSTKQPFLSSLLPSLTLAVSPMASVARYTRSEIIDVLGQNYITLARTKGVGRAALTVRHVLRNVLTGVITVIAPSIVNVLTGSLVVEKAFSVPGIGGLLITAIQENDYNVTFTLAFIYKRH</sequence>
<dbReference type="PANTHER" id="PTHR43163:SF6">
    <property type="entry name" value="DIPEPTIDE TRANSPORT SYSTEM PERMEASE PROTEIN DPPB-RELATED"/>
    <property type="match status" value="1"/>
</dbReference>
<dbReference type="Gene3D" id="1.10.3720.10">
    <property type="entry name" value="MetI-like"/>
    <property type="match status" value="1"/>
</dbReference>
<comment type="subcellular location">
    <subcellularLocation>
        <location evidence="1 7">Cell membrane</location>
        <topology evidence="1 7">Multi-pass membrane protein</topology>
    </subcellularLocation>
</comment>
<keyword evidence="4 7" id="KW-0812">Transmembrane</keyword>
<dbReference type="InterPro" id="IPR000515">
    <property type="entry name" value="MetI-like"/>
</dbReference>
<dbReference type="EMBL" id="DVFJ01000033">
    <property type="protein sequence ID" value="HIQ72311.1"/>
    <property type="molecule type" value="Genomic_DNA"/>
</dbReference>
<accession>A0A9D0ZAM8</accession>
<keyword evidence="5 7" id="KW-1133">Transmembrane helix</keyword>
<dbReference type="PANTHER" id="PTHR43163">
    <property type="entry name" value="DIPEPTIDE TRANSPORT SYSTEM PERMEASE PROTEIN DPPB-RELATED"/>
    <property type="match status" value="1"/>
</dbReference>
<reference evidence="9" key="2">
    <citation type="journal article" date="2021" name="PeerJ">
        <title>Extensive microbial diversity within the chicken gut microbiome revealed by metagenomics and culture.</title>
        <authorList>
            <person name="Gilroy R."/>
            <person name="Ravi A."/>
            <person name="Getino M."/>
            <person name="Pursley I."/>
            <person name="Horton D.L."/>
            <person name="Alikhan N.F."/>
            <person name="Baker D."/>
            <person name="Gharbi K."/>
            <person name="Hall N."/>
            <person name="Watson M."/>
            <person name="Adriaenssens E.M."/>
            <person name="Foster-Nyarko E."/>
            <person name="Jarju S."/>
            <person name="Secka A."/>
            <person name="Antonio M."/>
            <person name="Oren A."/>
            <person name="Chaudhuri R.R."/>
            <person name="La Ragione R."/>
            <person name="Hildebrand F."/>
            <person name="Pallen M.J."/>
        </authorList>
    </citation>
    <scope>NUCLEOTIDE SEQUENCE</scope>
    <source>
        <strain evidence="9">ChiSxjej2B14-6234</strain>
    </source>
</reference>
<dbReference type="SUPFAM" id="SSF161098">
    <property type="entry name" value="MetI-like"/>
    <property type="match status" value="1"/>
</dbReference>
<feature type="transmembrane region" description="Helical" evidence="7">
    <location>
        <begin position="133"/>
        <end position="154"/>
    </location>
</feature>
<dbReference type="GO" id="GO:0005886">
    <property type="term" value="C:plasma membrane"/>
    <property type="evidence" value="ECO:0007669"/>
    <property type="project" value="UniProtKB-SubCell"/>
</dbReference>
<proteinExistence type="inferred from homology"/>
<feature type="transmembrane region" description="Helical" evidence="7">
    <location>
        <begin position="9"/>
        <end position="30"/>
    </location>
</feature>
<keyword evidence="3" id="KW-1003">Cell membrane</keyword>
<keyword evidence="6 7" id="KW-0472">Membrane</keyword>
<evidence type="ECO:0000256" key="5">
    <source>
        <dbReference type="ARBA" id="ARBA00022989"/>
    </source>
</evidence>
<evidence type="ECO:0000256" key="1">
    <source>
        <dbReference type="ARBA" id="ARBA00004651"/>
    </source>
</evidence>
<dbReference type="PROSITE" id="PS50928">
    <property type="entry name" value="ABC_TM1"/>
    <property type="match status" value="1"/>
</dbReference>
<feature type="transmembrane region" description="Helical" evidence="7">
    <location>
        <begin position="100"/>
        <end position="121"/>
    </location>
</feature>
<dbReference type="Pfam" id="PF19300">
    <property type="entry name" value="BPD_transp_1_N"/>
    <property type="match status" value="1"/>
</dbReference>
<comment type="similarity">
    <text evidence="7">Belongs to the binding-protein-dependent transport system permease family.</text>
</comment>
<dbReference type="Proteomes" id="UP000886887">
    <property type="component" value="Unassembled WGS sequence"/>
</dbReference>
<evidence type="ECO:0000259" key="8">
    <source>
        <dbReference type="PROSITE" id="PS50928"/>
    </source>
</evidence>
<feature type="domain" description="ABC transmembrane type-1" evidence="8">
    <location>
        <begin position="94"/>
        <end position="285"/>
    </location>
</feature>
<evidence type="ECO:0000313" key="10">
    <source>
        <dbReference type="Proteomes" id="UP000886887"/>
    </source>
</evidence>
<gene>
    <name evidence="9" type="ORF">IAB73_08915</name>
</gene>
<dbReference type="InterPro" id="IPR035906">
    <property type="entry name" value="MetI-like_sf"/>
</dbReference>
<evidence type="ECO:0000256" key="4">
    <source>
        <dbReference type="ARBA" id="ARBA00022692"/>
    </source>
</evidence>
<evidence type="ECO:0000256" key="6">
    <source>
        <dbReference type="ARBA" id="ARBA00023136"/>
    </source>
</evidence>
<evidence type="ECO:0000256" key="3">
    <source>
        <dbReference type="ARBA" id="ARBA00022475"/>
    </source>
</evidence>
<dbReference type="Pfam" id="PF00528">
    <property type="entry name" value="BPD_transp_1"/>
    <property type="match status" value="1"/>
</dbReference>
<dbReference type="InterPro" id="IPR045621">
    <property type="entry name" value="BPD_transp_1_N"/>
</dbReference>
<dbReference type="CDD" id="cd06261">
    <property type="entry name" value="TM_PBP2"/>
    <property type="match status" value="1"/>
</dbReference>
<comment type="caution">
    <text evidence="9">The sequence shown here is derived from an EMBL/GenBank/DDBJ whole genome shotgun (WGS) entry which is preliminary data.</text>
</comment>
<feature type="transmembrane region" description="Helical" evidence="7">
    <location>
        <begin position="174"/>
        <end position="193"/>
    </location>
</feature>
<organism evidence="9 10">
    <name type="scientific">Candidatus Onthenecus intestinigallinarum</name>
    <dbReference type="NCBI Taxonomy" id="2840875"/>
    <lineage>
        <taxon>Bacteria</taxon>
        <taxon>Bacillati</taxon>
        <taxon>Bacillota</taxon>
        <taxon>Clostridia</taxon>
        <taxon>Eubacteriales</taxon>
        <taxon>Candidatus Onthenecus</taxon>
    </lineage>
</organism>
<evidence type="ECO:0000256" key="7">
    <source>
        <dbReference type="RuleBase" id="RU363032"/>
    </source>
</evidence>
<keyword evidence="2 7" id="KW-0813">Transport</keyword>
<dbReference type="AlphaFoldDB" id="A0A9D0ZAM8"/>
<reference evidence="9" key="1">
    <citation type="submission" date="2020-10" db="EMBL/GenBank/DDBJ databases">
        <authorList>
            <person name="Gilroy R."/>
        </authorList>
    </citation>
    <scope>NUCLEOTIDE SEQUENCE</scope>
    <source>
        <strain evidence="9">ChiSxjej2B14-6234</strain>
    </source>
</reference>
<evidence type="ECO:0000313" key="9">
    <source>
        <dbReference type="EMBL" id="HIQ72311.1"/>
    </source>
</evidence>
<protein>
    <submittedName>
        <fullName evidence="9">ABC transporter permease</fullName>
    </submittedName>
</protein>
<name>A0A9D0ZAM8_9FIRM</name>